<sequence>MASTLKTDAATSRRELGDKDVSVTGGLQNARDFFQILASKKVCGRYPQLIYFNYFAYHDTLFSVLEAFPALASQTFESGEEEEMGLATSRYPLFIMAEAQAPLIQIKEVHQMYPIALNHGKADVFGLVLPEILRVIPTLRLDALDYLLRQCPELMEVQYSSHMSVLRELAFRFVKRSDEPSPDDNEITLFNRLIRYLVTAEAADCDADLLNLFVSSPVKDENMDLLVQTIAPQTTSLTISHQVGGHTGAIATPLTPHGVKWMSKLFPHVSVLSINPVEGFTCPEVYIAILRSIGDLKGNNLRTLHLDIPCKLLNCCRLTQQLLFHLVSTCRVDELRLHANATCWYDLQGPPDSGGDKIMCDIVAEALELRQAPIPTLVLGCLRIGNLSGGPIHSIMSSSHGAQQLSLIHGSPFSVGWIESLPASSTPSATACLERLYLEFVRKSPEMFHTMFQQICCIGGLKQLEIAPRIVFSSCRGRPEDLSIDVTEDVVNLLLHAKVLTRLKLGKSIHVVMSKICAVLHDNQHMQSLELYASENPDRPRTTKKLAPVGKKTCDQESREKIGPFGPLADLMENHNTALLDCSSIRSLHRLNPDPILTKNKMKIVYRTQLNKFGLGKARNSGTTKETLVSLLGGIVGSETVRTSFGRLISPQEVRLGDSRDEMLANRRMLGGRPNSLNSLLRQMNGASSRLGGSHPHISATHVELPSVAYSYAFLRETPSLWAPG</sequence>
<keyword evidence="2" id="KW-1185">Reference proteome</keyword>
<proteinExistence type="predicted"/>
<organism evidence="1 2">
    <name type="scientific">Seminavis robusta</name>
    <dbReference type="NCBI Taxonomy" id="568900"/>
    <lineage>
        <taxon>Eukaryota</taxon>
        <taxon>Sar</taxon>
        <taxon>Stramenopiles</taxon>
        <taxon>Ochrophyta</taxon>
        <taxon>Bacillariophyta</taxon>
        <taxon>Bacillariophyceae</taxon>
        <taxon>Bacillariophycidae</taxon>
        <taxon>Naviculales</taxon>
        <taxon>Naviculaceae</taxon>
        <taxon>Seminavis</taxon>
    </lineage>
</organism>
<reference evidence="1" key="1">
    <citation type="submission" date="2020-06" db="EMBL/GenBank/DDBJ databases">
        <authorList>
            <consortium name="Plant Systems Biology data submission"/>
        </authorList>
    </citation>
    <scope>NUCLEOTIDE SEQUENCE</scope>
    <source>
        <strain evidence="1">D6</strain>
    </source>
</reference>
<evidence type="ECO:0000313" key="2">
    <source>
        <dbReference type="Proteomes" id="UP001153069"/>
    </source>
</evidence>
<dbReference type="AlphaFoldDB" id="A0A9N8H3S7"/>
<gene>
    <name evidence="1" type="ORF">SEMRO_68_G037980.1</name>
</gene>
<accession>A0A9N8H3S7</accession>
<name>A0A9N8H3S7_9STRA</name>
<comment type="caution">
    <text evidence="1">The sequence shown here is derived from an EMBL/GenBank/DDBJ whole genome shotgun (WGS) entry which is preliminary data.</text>
</comment>
<protein>
    <submittedName>
        <fullName evidence="1">Uncharacterized protein</fullName>
    </submittedName>
</protein>
<evidence type="ECO:0000313" key="1">
    <source>
        <dbReference type="EMBL" id="CAB9499751.1"/>
    </source>
</evidence>
<dbReference type="Proteomes" id="UP001153069">
    <property type="component" value="Unassembled WGS sequence"/>
</dbReference>
<dbReference type="EMBL" id="CAICTM010000067">
    <property type="protein sequence ID" value="CAB9499751.1"/>
    <property type="molecule type" value="Genomic_DNA"/>
</dbReference>